<evidence type="ECO:0000313" key="2">
    <source>
        <dbReference type="EMBL" id="CAF1388085.1"/>
    </source>
</evidence>
<sequence>MKKAIGKRKPILACLSPAYRASKVCMAEVEYANKNSSPIISVIVEAKYKIQGWLKHIIGGKNPIDLTQKNFNDELLEVLEEIEKTTSLD</sequence>
<dbReference type="PANTHER" id="PTHR46270">
    <property type="entry name" value="ARMADILLO-TYPE FOLD-RELATED"/>
    <property type="match status" value="1"/>
</dbReference>
<protein>
    <recommendedName>
        <fullName evidence="1">TIR domain-containing protein</fullName>
    </recommendedName>
</protein>
<dbReference type="Proteomes" id="UP000663854">
    <property type="component" value="Unassembled WGS sequence"/>
</dbReference>
<dbReference type="Gene3D" id="3.40.50.10140">
    <property type="entry name" value="Toll/interleukin-1 receptor homology (TIR) domain"/>
    <property type="match status" value="1"/>
</dbReference>
<dbReference type="GO" id="GO:0007165">
    <property type="term" value="P:signal transduction"/>
    <property type="evidence" value="ECO:0007669"/>
    <property type="project" value="InterPro"/>
</dbReference>
<dbReference type="PANTHER" id="PTHR46270:SF2">
    <property type="entry name" value="TIR DOMAIN-CONTAINING PROTEIN"/>
    <property type="match status" value="1"/>
</dbReference>
<keyword evidence="5" id="KW-1185">Reference proteome</keyword>
<dbReference type="AlphaFoldDB" id="A0A815K4X2"/>
<evidence type="ECO:0000313" key="3">
    <source>
        <dbReference type="EMBL" id="CAF1619144.1"/>
    </source>
</evidence>
<organism evidence="2 4">
    <name type="scientific">Rotaria sordida</name>
    <dbReference type="NCBI Taxonomy" id="392033"/>
    <lineage>
        <taxon>Eukaryota</taxon>
        <taxon>Metazoa</taxon>
        <taxon>Spiralia</taxon>
        <taxon>Gnathifera</taxon>
        <taxon>Rotifera</taxon>
        <taxon>Eurotatoria</taxon>
        <taxon>Bdelloidea</taxon>
        <taxon>Philodinida</taxon>
        <taxon>Philodinidae</taxon>
        <taxon>Rotaria</taxon>
    </lineage>
</organism>
<name>A0A815K4X2_9BILA</name>
<dbReference type="EMBL" id="CAJNOL010006543">
    <property type="protein sequence ID" value="CAF1619144.1"/>
    <property type="molecule type" value="Genomic_DNA"/>
</dbReference>
<dbReference type="SUPFAM" id="SSF52200">
    <property type="entry name" value="Toll/Interleukin receptor TIR domain"/>
    <property type="match status" value="1"/>
</dbReference>
<gene>
    <name evidence="3" type="ORF">JXQ802_LOCUS50372</name>
    <name evidence="2" type="ORF">PYM288_LOCUS34197</name>
</gene>
<dbReference type="EMBL" id="CAJNOH010005060">
    <property type="protein sequence ID" value="CAF1388085.1"/>
    <property type="molecule type" value="Genomic_DNA"/>
</dbReference>
<dbReference type="InterPro" id="IPR035897">
    <property type="entry name" value="Toll_tir_struct_dom_sf"/>
</dbReference>
<evidence type="ECO:0000259" key="1">
    <source>
        <dbReference type="Pfam" id="PF13676"/>
    </source>
</evidence>
<evidence type="ECO:0000313" key="5">
    <source>
        <dbReference type="Proteomes" id="UP000663870"/>
    </source>
</evidence>
<proteinExistence type="predicted"/>
<dbReference type="Pfam" id="PF13676">
    <property type="entry name" value="TIR_2"/>
    <property type="match status" value="1"/>
</dbReference>
<reference evidence="2" key="1">
    <citation type="submission" date="2021-02" db="EMBL/GenBank/DDBJ databases">
        <authorList>
            <person name="Nowell W R."/>
        </authorList>
    </citation>
    <scope>NUCLEOTIDE SEQUENCE</scope>
</reference>
<dbReference type="InterPro" id="IPR000157">
    <property type="entry name" value="TIR_dom"/>
</dbReference>
<feature type="domain" description="TIR" evidence="1">
    <location>
        <begin position="1"/>
        <end position="74"/>
    </location>
</feature>
<accession>A0A815K4X2</accession>
<comment type="caution">
    <text evidence="2">The sequence shown here is derived from an EMBL/GenBank/DDBJ whole genome shotgun (WGS) entry which is preliminary data.</text>
</comment>
<dbReference type="Proteomes" id="UP000663870">
    <property type="component" value="Unassembled WGS sequence"/>
</dbReference>
<evidence type="ECO:0000313" key="4">
    <source>
        <dbReference type="Proteomes" id="UP000663854"/>
    </source>
</evidence>